<name>A0AAD9IYA7_9ANNE</name>
<dbReference type="EMBL" id="JAODUP010000872">
    <property type="protein sequence ID" value="KAK2143172.1"/>
    <property type="molecule type" value="Genomic_DNA"/>
</dbReference>
<evidence type="ECO:0000313" key="5">
    <source>
        <dbReference type="Proteomes" id="UP001208570"/>
    </source>
</evidence>
<dbReference type="InterPro" id="IPR035969">
    <property type="entry name" value="Rab-GAP_TBC_sf"/>
</dbReference>
<proteinExistence type="predicted"/>
<dbReference type="PANTHER" id="PTHR22957">
    <property type="entry name" value="TBC1 DOMAIN FAMILY MEMBER GTPASE-ACTIVATING PROTEIN"/>
    <property type="match status" value="1"/>
</dbReference>
<dbReference type="InterPro" id="IPR000195">
    <property type="entry name" value="Rab-GAP-TBC_dom"/>
</dbReference>
<dbReference type="Gene3D" id="1.10.8.270">
    <property type="entry name" value="putative rabgap domain of human tbc1 domain family member 14 like domains"/>
    <property type="match status" value="1"/>
</dbReference>
<keyword evidence="2" id="KW-0812">Transmembrane</keyword>
<dbReference type="Proteomes" id="UP001208570">
    <property type="component" value="Unassembled WGS sequence"/>
</dbReference>
<feature type="domain" description="Rab-GAP TBC" evidence="3">
    <location>
        <begin position="148"/>
        <end position="321"/>
    </location>
</feature>
<dbReference type="PROSITE" id="PS50086">
    <property type="entry name" value="TBC_RABGAP"/>
    <property type="match status" value="1"/>
</dbReference>
<gene>
    <name evidence="4" type="ORF">LSH36_872g03010</name>
</gene>
<sequence length="321" mass="36938">MTSSDHSKIPSQFDIRPLNTSVAYLFDIYCPTTVLVSSMAAAAGMMMSPPIDCLSPAVIIPYCIGLFIHLPGCLTPERLITMTSIGDADSPDDSLLVIDDIPQHGHINDLDDLESTSISNSYCGEWEKLFRVPNFQNRLRSYGIHGKLRSSRFRSICWKFYLEVLGDDYNEWLEQTREWRDKYEELKQQLIINPRKSENGSDLSLNNPLSQELESPWNQFFQDNELRVTIKQDVIRTFPEILFFQDVKLQERMIDILFCYCKRHDWLSYKQGMHELLAPLIFVLHCDHQAFLHACEMESIGLATPEDRSGLGVGCLILYID</sequence>
<dbReference type="FunFam" id="1.10.8.270:FF:000011">
    <property type="entry name" value="TBC1 domain family member 5"/>
    <property type="match status" value="1"/>
</dbReference>
<organism evidence="4 5">
    <name type="scientific">Paralvinella palmiformis</name>
    <dbReference type="NCBI Taxonomy" id="53620"/>
    <lineage>
        <taxon>Eukaryota</taxon>
        <taxon>Metazoa</taxon>
        <taxon>Spiralia</taxon>
        <taxon>Lophotrochozoa</taxon>
        <taxon>Annelida</taxon>
        <taxon>Polychaeta</taxon>
        <taxon>Sedentaria</taxon>
        <taxon>Canalipalpata</taxon>
        <taxon>Terebellida</taxon>
        <taxon>Terebelliformia</taxon>
        <taxon>Alvinellidae</taxon>
        <taxon>Paralvinella</taxon>
    </lineage>
</organism>
<keyword evidence="1" id="KW-0343">GTPase activation</keyword>
<evidence type="ECO:0000313" key="4">
    <source>
        <dbReference type="EMBL" id="KAK2143172.1"/>
    </source>
</evidence>
<reference evidence="4" key="1">
    <citation type="journal article" date="2023" name="Mol. Biol. Evol.">
        <title>Third-Generation Sequencing Reveals the Adaptive Role of the Epigenome in Three Deep-Sea Polychaetes.</title>
        <authorList>
            <person name="Perez M."/>
            <person name="Aroh O."/>
            <person name="Sun Y."/>
            <person name="Lan Y."/>
            <person name="Juniper S.K."/>
            <person name="Young C.R."/>
            <person name="Angers B."/>
            <person name="Qian P.Y."/>
        </authorList>
    </citation>
    <scope>NUCLEOTIDE SEQUENCE</scope>
    <source>
        <strain evidence="4">P08H-3</strain>
    </source>
</reference>
<keyword evidence="2" id="KW-0472">Membrane</keyword>
<comment type="caution">
    <text evidence="4">The sequence shown here is derived from an EMBL/GenBank/DDBJ whole genome shotgun (WGS) entry which is preliminary data.</text>
</comment>
<keyword evidence="2" id="KW-1133">Transmembrane helix</keyword>
<dbReference type="SMART" id="SM00164">
    <property type="entry name" value="TBC"/>
    <property type="match status" value="1"/>
</dbReference>
<evidence type="ECO:0000256" key="2">
    <source>
        <dbReference type="SAM" id="Phobius"/>
    </source>
</evidence>
<feature type="transmembrane region" description="Helical" evidence="2">
    <location>
        <begin position="21"/>
        <end position="42"/>
    </location>
</feature>
<dbReference type="GO" id="GO:0005737">
    <property type="term" value="C:cytoplasm"/>
    <property type="evidence" value="ECO:0007669"/>
    <property type="project" value="UniProtKB-ARBA"/>
</dbReference>
<protein>
    <recommendedName>
        <fullName evidence="3">Rab-GAP TBC domain-containing protein</fullName>
    </recommendedName>
</protein>
<accession>A0AAD9IYA7</accession>
<keyword evidence="5" id="KW-1185">Reference proteome</keyword>
<evidence type="ECO:0000256" key="1">
    <source>
        <dbReference type="ARBA" id="ARBA00022468"/>
    </source>
</evidence>
<dbReference type="GO" id="GO:0005096">
    <property type="term" value="F:GTPase activator activity"/>
    <property type="evidence" value="ECO:0007669"/>
    <property type="project" value="UniProtKB-KW"/>
</dbReference>
<dbReference type="Pfam" id="PF00566">
    <property type="entry name" value="RabGAP-TBC"/>
    <property type="match status" value="1"/>
</dbReference>
<dbReference type="AlphaFoldDB" id="A0AAD9IYA7"/>
<dbReference type="PANTHER" id="PTHR22957:SF337">
    <property type="entry name" value="TBC1 DOMAIN FAMILY MEMBER 5"/>
    <property type="match status" value="1"/>
</dbReference>
<dbReference type="SUPFAM" id="SSF47923">
    <property type="entry name" value="Ypt/Rab-GAP domain of gyp1p"/>
    <property type="match status" value="1"/>
</dbReference>
<evidence type="ECO:0000259" key="3">
    <source>
        <dbReference type="PROSITE" id="PS50086"/>
    </source>
</evidence>